<dbReference type="EMBL" id="JBBKZT010000002">
    <property type="protein sequence ID" value="MEJ8845781.1"/>
    <property type="molecule type" value="Genomic_DNA"/>
</dbReference>
<dbReference type="RefSeq" id="WP_340340951.1">
    <property type="nucleotide sequence ID" value="NZ_JBBKZT010000002.1"/>
</dbReference>
<dbReference type="PANTHER" id="PTHR34075">
    <property type="entry name" value="BLR3430 PROTEIN"/>
    <property type="match status" value="1"/>
</dbReference>
<dbReference type="PANTHER" id="PTHR34075:SF5">
    <property type="entry name" value="BLR3430 PROTEIN"/>
    <property type="match status" value="1"/>
</dbReference>
<evidence type="ECO:0000313" key="3">
    <source>
        <dbReference type="Proteomes" id="UP001385892"/>
    </source>
</evidence>
<feature type="domain" description="ChsH2 C-terminal OB-fold" evidence="1">
    <location>
        <begin position="52"/>
        <end position="112"/>
    </location>
</feature>
<sequence length="132" mass="14377">MSNLPDPSATGVQAWHQAALNQGRFLIQRGQDGRSIYYPREYSPFDGSVPEWVEPTGLGTVYAVTTVRRRAEAGGDYNVSVIELDEGVRLMSRVEGIAPADVRIGQRVKARVQVTDGVGLVLFDTVNAEASQ</sequence>
<name>A0ABU8WE70_9BURK</name>
<gene>
    <name evidence="2" type="ORF">WKW82_03935</name>
</gene>
<dbReference type="InterPro" id="IPR012340">
    <property type="entry name" value="NA-bd_OB-fold"/>
</dbReference>
<comment type="caution">
    <text evidence="2">The sequence shown here is derived from an EMBL/GenBank/DDBJ whole genome shotgun (WGS) entry which is preliminary data.</text>
</comment>
<reference evidence="2 3" key="1">
    <citation type="submission" date="2024-03" db="EMBL/GenBank/DDBJ databases">
        <title>Novel species of the genus Variovorax.</title>
        <authorList>
            <person name="Liu Q."/>
            <person name="Xin Y.-H."/>
        </authorList>
    </citation>
    <scope>NUCLEOTIDE SEQUENCE [LARGE SCALE GENOMIC DNA]</scope>
    <source>
        <strain evidence="2 3">KACC 18900</strain>
    </source>
</reference>
<dbReference type="SUPFAM" id="SSF50249">
    <property type="entry name" value="Nucleic acid-binding proteins"/>
    <property type="match status" value="1"/>
</dbReference>
<dbReference type="InterPro" id="IPR002878">
    <property type="entry name" value="ChsH2_C"/>
</dbReference>
<accession>A0ABU8WE70</accession>
<evidence type="ECO:0000259" key="1">
    <source>
        <dbReference type="Pfam" id="PF01796"/>
    </source>
</evidence>
<organism evidence="2 3">
    <name type="scientific">Variovorax rhizosphaerae</name>
    <dbReference type="NCBI Taxonomy" id="1836200"/>
    <lineage>
        <taxon>Bacteria</taxon>
        <taxon>Pseudomonadati</taxon>
        <taxon>Pseudomonadota</taxon>
        <taxon>Betaproteobacteria</taxon>
        <taxon>Burkholderiales</taxon>
        <taxon>Comamonadaceae</taxon>
        <taxon>Variovorax</taxon>
    </lineage>
</organism>
<dbReference type="Pfam" id="PF01796">
    <property type="entry name" value="OB_ChsH2_C"/>
    <property type="match status" value="1"/>
</dbReference>
<proteinExistence type="predicted"/>
<keyword evidence="3" id="KW-1185">Reference proteome</keyword>
<evidence type="ECO:0000313" key="2">
    <source>
        <dbReference type="EMBL" id="MEJ8845781.1"/>
    </source>
</evidence>
<protein>
    <submittedName>
        <fullName evidence="2">OB-fold domain-containing protein</fullName>
    </submittedName>
</protein>
<dbReference type="InterPro" id="IPR052513">
    <property type="entry name" value="Thioester_dehydratase-like"/>
</dbReference>
<dbReference type="Proteomes" id="UP001385892">
    <property type="component" value="Unassembled WGS sequence"/>
</dbReference>